<evidence type="ECO:0000256" key="9">
    <source>
        <dbReference type="ARBA" id="ARBA00038983"/>
    </source>
</evidence>
<comment type="catalytic activity">
    <reaction evidence="10">
        <text>(S)-2,3,4,5-tetrahydrodipicolinate + NADP(+) + H2O = (2S,4S)-4-hydroxy-2,3,4,5-tetrahydrodipicolinate + NADPH + H(+)</text>
        <dbReference type="Rhea" id="RHEA:35331"/>
        <dbReference type="ChEBI" id="CHEBI:15377"/>
        <dbReference type="ChEBI" id="CHEBI:15378"/>
        <dbReference type="ChEBI" id="CHEBI:16845"/>
        <dbReference type="ChEBI" id="CHEBI:57783"/>
        <dbReference type="ChEBI" id="CHEBI:58349"/>
        <dbReference type="ChEBI" id="CHEBI:67139"/>
        <dbReference type="EC" id="1.17.1.8"/>
    </reaction>
</comment>
<evidence type="ECO:0000259" key="12">
    <source>
        <dbReference type="Pfam" id="PF01113"/>
    </source>
</evidence>
<comment type="similarity">
    <text evidence="1">Belongs to the DapB family.</text>
</comment>
<evidence type="ECO:0000256" key="11">
    <source>
        <dbReference type="ARBA" id="ARBA00049396"/>
    </source>
</evidence>
<keyword evidence="5" id="KW-0560">Oxidoreductase</keyword>
<evidence type="ECO:0000256" key="7">
    <source>
        <dbReference type="ARBA" id="ARBA00023154"/>
    </source>
</evidence>
<evidence type="ECO:0000256" key="8">
    <source>
        <dbReference type="ARBA" id="ARBA00037922"/>
    </source>
</evidence>
<dbReference type="InterPro" id="IPR023940">
    <property type="entry name" value="DHDPR_bac"/>
</dbReference>
<gene>
    <name evidence="14" type="ORF">LZA78_15935</name>
</gene>
<dbReference type="CDD" id="cd02274">
    <property type="entry name" value="DHDPR_N"/>
    <property type="match status" value="1"/>
</dbReference>
<keyword evidence="6" id="KW-0520">NAD</keyword>
<dbReference type="EC" id="1.17.1.8" evidence="9"/>
<feature type="domain" description="Dihydrodipicolinate reductase N-terminal" evidence="12">
    <location>
        <begin position="1"/>
        <end position="101"/>
    </location>
</feature>
<evidence type="ECO:0000256" key="3">
    <source>
        <dbReference type="ARBA" id="ARBA00022857"/>
    </source>
</evidence>
<keyword evidence="15" id="KW-1185">Reference proteome</keyword>
<evidence type="ECO:0000256" key="2">
    <source>
        <dbReference type="ARBA" id="ARBA00022605"/>
    </source>
</evidence>
<evidence type="ECO:0000256" key="10">
    <source>
        <dbReference type="ARBA" id="ARBA00049080"/>
    </source>
</evidence>
<keyword evidence="2" id="KW-0028">Amino-acid biosynthesis</keyword>
<protein>
    <recommendedName>
        <fullName evidence="9">4-hydroxy-tetrahydrodipicolinate reductase</fullName>
        <ecNumber evidence="9">1.17.1.8</ecNumber>
    </recommendedName>
</protein>
<comment type="caution">
    <text evidence="14">The sequence shown here is derived from an EMBL/GenBank/DDBJ whole genome shotgun (WGS) entry which is preliminary data.</text>
</comment>
<dbReference type="SUPFAM" id="SSF51735">
    <property type="entry name" value="NAD(P)-binding Rossmann-fold domains"/>
    <property type="match status" value="1"/>
</dbReference>
<dbReference type="PANTHER" id="PTHR20836">
    <property type="entry name" value="DIHYDRODIPICOLINATE REDUCTASE"/>
    <property type="match status" value="1"/>
</dbReference>
<sequence>MRIVVHGANGKVGQELLAQIDEAPDIALGEAIGGRSDLPSARFAGDLVVDFSAPTGTLALLESLRGTELPLVIGTTGFDDSVRAQIEAEAQRRPILIAANFTLGFEPFRHAAIQLARALPQARIIVGEVYKADKKPAASGTTQQLVADLSTPGHTPDTEIGRVGDTPGINTVTLDLGVCRIDLTMTVRSRAAYAAGALAAARWLHGRPPGLYSNSDMF</sequence>
<dbReference type="RefSeq" id="WP_233677908.1">
    <property type="nucleotide sequence ID" value="NZ_JAJUOS010000015.1"/>
</dbReference>
<evidence type="ECO:0000256" key="4">
    <source>
        <dbReference type="ARBA" id="ARBA00022915"/>
    </source>
</evidence>
<dbReference type="EMBL" id="JAJUOS010000015">
    <property type="protein sequence ID" value="MCE5974973.1"/>
    <property type="molecule type" value="Genomic_DNA"/>
</dbReference>
<comment type="pathway">
    <text evidence="8">Amino-acid biosynthesis; L-lysine biosynthesis via DAP pathway; (S)-tetrahydrodipicolinate from L-aspartate: step 4/4.</text>
</comment>
<dbReference type="Gene3D" id="3.30.360.10">
    <property type="entry name" value="Dihydrodipicolinate Reductase, domain 2"/>
    <property type="match status" value="1"/>
</dbReference>
<dbReference type="InterPro" id="IPR022663">
    <property type="entry name" value="DapB_C"/>
</dbReference>
<dbReference type="Gene3D" id="3.40.50.720">
    <property type="entry name" value="NAD(P)-binding Rossmann-like Domain"/>
    <property type="match status" value="1"/>
</dbReference>
<dbReference type="PANTHER" id="PTHR20836:SF0">
    <property type="entry name" value="4-HYDROXY-TETRAHYDRODIPICOLINATE REDUCTASE 1, CHLOROPLASTIC-RELATED"/>
    <property type="match status" value="1"/>
</dbReference>
<evidence type="ECO:0000256" key="5">
    <source>
        <dbReference type="ARBA" id="ARBA00023002"/>
    </source>
</evidence>
<keyword evidence="4" id="KW-0220">Diaminopimelate biosynthesis</keyword>
<evidence type="ECO:0000256" key="6">
    <source>
        <dbReference type="ARBA" id="ARBA00023027"/>
    </source>
</evidence>
<dbReference type="InterPro" id="IPR036291">
    <property type="entry name" value="NAD(P)-bd_dom_sf"/>
</dbReference>
<dbReference type="PIRSF" id="PIRSF000161">
    <property type="entry name" value="DHPR"/>
    <property type="match status" value="1"/>
</dbReference>
<evidence type="ECO:0000256" key="1">
    <source>
        <dbReference type="ARBA" id="ARBA00006642"/>
    </source>
</evidence>
<accession>A0ABS8Z289</accession>
<evidence type="ECO:0000313" key="15">
    <source>
        <dbReference type="Proteomes" id="UP001521181"/>
    </source>
</evidence>
<name>A0ABS8Z289_9RHOB</name>
<evidence type="ECO:0000259" key="13">
    <source>
        <dbReference type="Pfam" id="PF05173"/>
    </source>
</evidence>
<evidence type="ECO:0000313" key="14">
    <source>
        <dbReference type="EMBL" id="MCE5974973.1"/>
    </source>
</evidence>
<reference evidence="14 15" key="1">
    <citation type="submission" date="2021-12" db="EMBL/GenBank/DDBJ databases">
        <title>Sinirhodobacter sp. WL0062 is a bacterium isolated from seawater.</title>
        <authorList>
            <person name="Wang L."/>
            <person name="He W."/>
            <person name="Zhang D.-F."/>
        </authorList>
    </citation>
    <scope>NUCLEOTIDE SEQUENCE [LARGE SCALE GENOMIC DNA]</scope>
    <source>
        <strain evidence="14 15">WL0062</strain>
    </source>
</reference>
<proteinExistence type="inferred from homology"/>
<dbReference type="Pfam" id="PF01113">
    <property type="entry name" value="DapB_N"/>
    <property type="match status" value="1"/>
</dbReference>
<dbReference type="Pfam" id="PF05173">
    <property type="entry name" value="DapB_C"/>
    <property type="match status" value="1"/>
</dbReference>
<feature type="domain" description="Dihydrodipicolinate reductase C-terminal" evidence="13">
    <location>
        <begin position="109"/>
        <end position="217"/>
    </location>
</feature>
<dbReference type="InterPro" id="IPR000846">
    <property type="entry name" value="DapB_N"/>
</dbReference>
<keyword evidence="7" id="KW-0457">Lysine biosynthesis</keyword>
<keyword evidence="3" id="KW-0521">NADP</keyword>
<comment type="catalytic activity">
    <reaction evidence="11">
        <text>(S)-2,3,4,5-tetrahydrodipicolinate + NAD(+) + H2O = (2S,4S)-4-hydroxy-2,3,4,5-tetrahydrodipicolinate + NADH + H(+)</text>
        <dbReference type="Rhea" id="RHEA:35323"/>
        <dbReference type="ChEBI" id="CHEBI:15377"/>
        <dbReference type="ChEBI" id="CHEBI:15378"/>
        <dbReference type="ChEBI" id="CHEBI:16845"/>
        <dbReference type="ChEBI" id="CHEBI:57540"/>
        <dbReference type="ChEBI" id="CHEBI:57945"/>
        <dbReference type="ChEBI" id="CHEBI:67139"/>
        <dbReference type="EC" id="1.17.1.8"/>
    </reaction>
</comment>
<dbReference type="Proteomes" id="UP001521181">
    <property type="component" value="Unassembled WGS sequence"/>
</dbReference>
<organism evidence="14 15">
    <name type="scientific">Rhodobacter flavimaris</name>
    <dbReference type="NCBI Taxonomy" id="2907145"/>
    <lineage>
        <taxon>Bacteria</taxon>
        <taxon>Pseudomonadati</taxon>
        <taxon>Pseudomonadota</taxon>
        <taxon>Alphaproteobacteria</taxon>
        <taxon>Rhodobacterales</taxon>
        <taxon>Rhodobacter group</taxon>
        <taxon>Rhodobacter</taxon>
    </lineage>
</organism>